<dbReference type="Gene3D" id="3.30.70.360">
    <property type="match status" value="1"/>
</dbReference>
<comment type="similarity">
    <text evidence="1">Belongs to the peptidase M20A family.</text>
</comment>
<dbReference type="GO" id="GO:0006508">
    <property type="term" value="P:proteolysis"/>
    <property type="evidence" value="ECO:0007669"/>
    <property type="project" value="UniProtKB-KW"/>
</dbReference>
<protein>
    <submittedName>
        <fullName evidence="7">Peptidase M20</fullName>
    </submittedName>
</protein>
<keyword evidence="5" id="KW-0862">Zinc</keyword>
<dbReference type="Pfam" id="PF07687">
    <property type="entry name" value="M20_dimer"/>
    <property type="match status" value="1"/>
</dbReference>
<name>A0A3P3XUK1_9SPIR</name>
<dbReference type="InterPro" id="IPR011650">
    <property type="entry name" value="Peptidase_M20_dimer"/>
</dbReference>
<dbReference type="GO" id="GO:0008233">
    <property type="term" value="F:peptidase activity"/>
    <property type="evidence" value="ECO:0007669"/>
    <property type="project" value="UniProtKB-KW"/>
</dbReference>
<dbReference type="Gene3D" id="1.10.150.900">
    <property type="match status" value="1"/>
</dbReference>
<dbReference type="AlphaFoldDB" id="A0A3P3XUK1"/>
<proteinExistence type="inferred from homology"/>
<evidence type="ECO:0000256" key="1">
    <source>
        <dbReference type="ARBA" id="ARBA00006247"/>
    </source>
</evidence>
<dbReference type="InterPro" id="IPR047177">
    <property type="entry name" value="Pept_M20A"/>
</dbReference>
<dbReference type="InterPro" id="IPR002933">
    <property type="entry name" value="Peptidase_M20"/>
</dbReference>
<sequence>MNIAEKLSSLVKFRTVSSFRPEEEDEKPFAALIEALPGLYPGAHAALERILVGPRGIVYRWQGKNPSLKPAIFCAHFDVVPASESDPWDEPPFSGTIRDGFVWGRGTQDIKVQIACILEAAETLLSAGFVPERTLYFAFGGDEEVGGRRGAGAISKWFSEQNVHASWVIDEGSPVGQGLVGFVHKPIALIGIAEKGYADIVIEVPGQGGHASMPPRNTALGALSHAIARIEDKPFPARITKTTDEFLAALAPHAVSPYKQIFSLRHLLTPVILKAFSATPSTNAMVRTTCAATMAQASPKENVLPNLAQAVINVRIMPGTTVAQVIDRFNALIAPYGAKAYAKFPEHTVEPSTESSTSSEGWNSIVAAISEAFPDAIPAPFLFTAGTDTKHYRGITDDIYRFQPLVQTQADLAAVHNVNEKVSVENLERCVRFYRALMNQQ</sequence>
<organism evidence="7">
    <name type="scientific">uncultured spirochete</name>
    <dbReference type="NCBI Taxonomy" id="156406"/>
    <lineage>
        <taxon>Bacteria</taxon>
        <taxon>Pseudomonadati</taxon>
        <taxon>Spirochaetota</taxon>
        <taxon>Spirochaetia</taxon>
        <taxon>Spirochaetales</taxon>
        <taxon>environmental samples</taxon>
    </lineage>
</organism>
<evidence type="ECO:0000256" key="2">
    <source>
        <dbReference type="ARBA" id="ARBA00022670"/>
    </source>
</evidence>
<keyword evidence="2" id="KW-0645">Protease</keyword>
<reference evidence="7" key="1">
    <citation type="submission" date="2017-02" db="EMBL/GenBank/DDBJ databases">
        <authorList>
            <person name="Regsiter A."/>
            <person name="William W."/>
        </authorList>
    </citation>
    <scope>NUCLEOTIDE SEQUENCE</scope>
    <source>
        <strain evidence="7">BdmA 4</strain>
    </source>
</reference>
<dbReference type="EMBL" id="FWDO01000008">
    <property type="protein sequence ID" value="SLM20002.1"/>
    <property type="molecule type" value="Genomic_DNA"/>
</dbReference>
<evidence type="ECO:0000256" key="3">
    <source>
        <dbReference type="ARBA" id="ARBA00022723"/>
    </source>
</evidence>
<feature type="domain" description="Peptidase M20 dimerisation" evidence="6">
    <location>
        <begin position="192"/>
        <end position="335"/>
    </location>
</feature>
<evidence type="ECO:0000256" key="4">
    <source>
        <dbReference type="ARBA" id="ARBA00022801"/>
    </source>
</evidence>
<evidence type="ECO:0000259" key="6">
    <source>
        <dbReference type="Pfam" id="PF07687"/>
    </source>
</evidence>
<dbReference type="InterPro" id="IPR036264">
    <property type="entry name" value="Bact_exopeptidase_dim_dom"/>
</dbReference>
<dbReference type="GO" id="GO:0046872">
    <property type="term" value="F:metal ion binding"/>
    <property type="evidence" value="ECO:0007669"/>
    <property type="project" value="UniProtKB-KW"/>
</dbReference>
<evidence type="ECO:0000313" key="7">
    <source>
        <dbReference type="EMBL" id="SLM20002.1"/>
    </source>
</evidence>
<dbReference type="SUPFAM" id="SSF55031">
    <property type="entry name" value="Bacterial exopeptidase dimerisation domain"/>
    <property type="match status" value="1"/>
</dbReference>
<dbReference type="Gene3D" id="3.40.630.10">
    <property type="entry name" value="Zn peptidases"/>
    <property type="match status" value="1"/>
</dbReference>
<dbReference type="SUPFAM" id="SSF53187">
    <property type="entry name" value="Zn-dependent exopeptidases"/>
    <property type="match status" value="1"/>
</dbReference>
<gene>
    <name evidence="7" type="ORF">SPIRO4BDMA_80109</name>
</gene>
<dbReference type="PANTHER" id="PTHR45962:SF1">
    <property type="entry name" value="N-FATTY-ACYL-AMINO ACID SYNTHASE_HYDROLASE PM20D1"/>
    <property type="match status" value="1"/>
</dbReference>
<dbReference type="PANTHER" id="PTHR45962">
    <property type="entry name" value="N-FATTY-ACYL-AMINO ACID SYNTHASE/HYDROLASE PM20D1"/>
    <property type="match status" value="1"/>
</dbReference>
<dbReference type="Pfam" id="PF01546">
    <property type="entry name" value="Peptidase_M20"/>
    <property type="match status" value="1"/>
</dbReference>
<keyword evidence="3" id="KW-0479">Metal-binding</keyword>
<evidence type="ECO:0000256" key="5">
    <source>
        <dbReference type="ARBA" id="ARBA00022833"/>
    </source>
</evidence>
<keyword evidence="4" id="KW-0378">Hydrolase</keyword>
<accession>A0A3P3XUK1</accession>